<dbReference type="InterPro" id="IPR003604">
    <property type="entry name" value="Matrin/U1-like-C_Znf_C2H2"/>
</dbReference>
<evidence type="ECO:0000313" key="9">
    <source>
        <dbReference type="Proteomes" id="UP000193380"/>
    </source>
</evidence>
<feature type="domain" description="Matrin-type" evidence="7">
    <location>
        <begin position="303"/>
        <end position="334"/>
    </location>
</feature>
<feature type="compositionally biased region" description="Basic and acidic residues" evidence="6">
    <location>
        <begin position="49"/>
        <end position="61"/>
    </location>
</feature>
<dbReference type="STRING" id="8022.A0A060YXB2"/>
<reference evidence="8" key="1">
    <citation type="journal article" date="2014" name="Nat. Commun.">
        <title>The rainbow trout genome provides novel insights into evolution after whole-genome duplication in vertebrates.</title>
        <authorList>
            <person name="Berthelot C."/>
            <person name="Brunet F."/>
            <person name="Chalopin D."/>
            <person name="Juanchich A."/>
            <person name="Bernard M."/>
            <person name="Noel B."/>
            <person name="Bento P."/>
            <person name="Da Silva C."/>
            <person name="Labadie K."/>
            <person name="Alberti A."/>
            <person name="Aury J.M."/>
            <person name="Louis A."/>
            <person name="Dehais P."/>
            <person name="Bardou P."/>
            <person name="Montfort J."/>
            <person name="Klopp C."/>
            <person name="Cabau C."/>
            <person name="Gaspin C."/>
            <person name="Thorgaard G.H."/>
            <person name="Boussaha M."/>
            <person name="Quillet E."/>
            <person name="Guyomard R."/>
            <person name="Galiana D."/>
            <person name="Bobe J."/>
            <person name="Volff J.N."/>
            <person name="Genet C."/>
            <person name="Wincker P."/>
            <person name="Jaillon O."/>
            <person name="Roest Crollius H."/>
            <person name="Guiguen Y."/>
        </authorList>
    </citation>
    <scope>NUCLEOTIDE SEQUENCE [LARGE SCALE GENOMIC DNA]</scope>
</reference>
<organism evidence="8 9">
    <name type="scientific">Oncorhynchus mykiss</name>
    <name type="common">Rainbow trout</name>
    <name type="synonym">Salmo gairdneri</name>
    <dbReference type="NCBI Taxonomy" id="8022"/>
    <lineage>
        <taxon>Eukaryota</taxon>
        <taxon>Metazoa</taxon>
        <taxon>Chordata</taxon>
        <taxon>Craniata</taxon>
        <taxon>Vertebrata</taxon>
        <taxon>Euteleostomi</taxon>
        <taxon>Actinopterygii</taxon>
        <taxon>Neopterygii</taxon>
        <taxon>Teleostei</taxon>
        <taxon>Protacanthopterygii</taxon>
        <taxon>Salmoniformes</taxon>
        <taxon>Salmonidae</taxon>
        <taxon>Salmoninae</taxon>
        <taxon>Oncorhynchus</taxon>
    </lineage>
</organism>
<dbReference type="GO" id="GO:0003676">
    <property type="term" value="F:nucleic acid binding"/>
    <property type="evidence" value="ECO:0007669"/>
    <property type="project" value="InterPro"/>
</dbReference>
<feature type="compositionally biased region" description="Basic and acidic residues" evidence="6">
    <location>
        <begin position="1"/>
        <end position="15"/>
    </location>
</feature>
<dbReference type="InterPro" id="IPR000690">
    <property type="entry name" value="Matrin/U1-C_Znf_C2H2"/>
</dbReference>
<dbReference type="SMART" id="SM00451">
    <property type="entry name" value="ZnF_U1"/>
    <property type="match status" value="1"/>
</dbReference>
<dbReference type="PaxDb" id="8022-A0A060YXB2"/>
<evidence type="ECO:0000256" key="3">
    <source>
        <dbReference type="ARBA" id="ARBA00022771"/>
    </source>
</evidence>
<comment type="subcellular location">
    <subcellularLocation>
        <location evidence="1">Nucleus</location>
    </subcellularLocation>
</comment>
<dbReference type="PANTHER" id="PTHR15491">
    <property type="match status" value="1"/>
</dbReference>
<dbReference type="PANTHER" id="PTHR15491:SF9">
    <property type="entry name" value="CIP1-INTERACTING ZINC FINGER PROTEIN"/>
    <property type="match status" value="1"/>
</dbReference>
<feature type="compositionally biased region" description="Polar residues" evidence="6">
    <location>
        <begin position="118"/>
        <end position="132"/>
    </location>
</feature>
<evidence type="ECO:0000256" key="5">
    <source>
        <dbReference type="ARBA" id="ARBA00023242"/>
    </source>
</evidence>
<sequence>RLKTQEEEKEKGRREREKRRSYRERSSGSPGSRSSMRYEGSRHSGKSGARSESRRGNGEEKQQEEEELGEKHVPFDMEDFVTVDEVGEAAAVPRPLPETTTEVTEVTEVTVNDPVTTASEAEQQAPADTTSMELEGEPGTAKVREEALDKREQKEEGNHRGPVKTAEGPGDVTEETFPDCQDDVKEPVVTVPKTTCDEVTEESTTTDAPDAAGEEERDGRVEGLNMGTFLTVDEVGQVEEDGEKRSAENVESKRRRTSQEEREEETARRKMKMEPLFYKDYSIPPFNPDSPVGMEFLVPKSGFFCKVCSKFYSGTDEAEKNHCKTLKHHQNLMVRTQNNQSATTLTNQQPIRNNILTIRDGVNSIE</sequence>
<feature type="region of interest" description="Disordered" evidence="6">
    <location>
        <begin position="89"/>
        <end position="269"/>
    </location>
</feature>
<dbReference type="InterPro" id="IPR026811">
    <property type="entry name" value="CIZ1"/>
</dbReference>
<evidence type="ECO:0000256" key="4">
    <source>
        <dbReference type="ARBA" id="ARBA00022833"/>
    </source>
</evidence>
<dbReference type="GO" id="GO:0008270">
    <property type="term" value="F:zinc ion binding"/>
    <property type="evidence" value="ECO:0007669"/>
    <property type="project" value="UniProtKB-KW"/>
</dbReference>
<feature type="compositionally biased region" description="Acidic residues" evidence="6">
    <location>
        <begin position="172"/>
        <end position="181"/>
    </location>
</feature>
<evidence type="ECO:0000256" key="1">
    <source>
        <dbReference type="ARBA" id="ARBA00004123"/>
    </source>
</evidence>
<feature type="compositionally biased region" description="Basic and acidic residues" evidence="6">
    <location>
        <begin position="142"/>
        <end position="159"/>
    </location>
</feature>
<feature type="compositionally biased region" description="Basic and acidic residues" evidence="6">
    <location>
        <begin position="242"/>
        <end position="268"/>
    </location>
</feature>
<evidence type="ECO:0000313" key="8">
    <source>
        <dbReference type="EMBL" id="CDQ94124.1"/>
    </source>
</evidence>
<keyword evidence="5" id="KW-0539">Nucleus</keyword>
<dbReference type="GO" id="GO:0005634">
    <property type="term" value="C:nucleus"/>
    <property type="evidence" value="ECO:0007669"/>
    <property type="project" value="UniProtKB-SubCell"/>
</dbReference>
<keyword evidence="4" id="KW-0862">Zinc</keyword>
<name>A0A060YXB2_ONCMY</name>
<dbReference type="PROSITE" id="PS50171">
    <property type="entry name" value="ZF_MATRIN"/>
    <property type="match status" value="1"/>
</dbReference>
<gene>
    <name evidence="8" type="ORF">GSONMT00013593001</name>
</gene>
<reference evidence="8" key="2">
    <citation type="submission" date="2014-03" db="EMBL/GenBank/DDBJ databases">
        <authorList>
            <person name="Genoscope - CEA"/>
        </authorList>
    </citation>
    <scope>NUCLEOTIDE SEQUENCE</scope>
</reference>
<dbReference type="Proteomes" id="UP000193380">
    <property type="component" value="Unassembled WGS sequence"/>
</dbReference>
<accession>A0A060YXB2</accession>
<proteinExistence type="predicted"/>
<keyword evidence="3" id="KW-0863">Zinc-finger</keyword>
<protein>
    <recommendedName>
        <fullName evidence="7">Matrin-type domain-containing protein</fullName>
    </recommendedName>
</protein>
<evidence type="ECO:0000259" key="7">
    <source>
        <dbReference type="PROSITE" id="PS50171"/>
    </source>
</evidence>
<feature type="region of interest" description="Disordered" evidence="6">
    <location>
        <begin position="1"/>
        <end position="77"/>
    </location>
</feature>
<evidence type="ECO:0000256" key="2">
    <source>
        <dbReference type="ARBA" id="ARBA00022723"/>
    </source>
</evidence>
<feature type="compositionally biased region" description="Low complexity" evidence="6">
    <location>
        <begin position="97"/>
        <end position="117"/>
    </location>
</feature>
<keyword evidence="2" id="KW-0479">Metal-binding</keyword>
<dbReference type="AlphaFoldDB" id="A0A060YXB2"/>
<dbReference type="EMBL" id="FR916907">
    <property type="protein sequence ID" value="CDQ94124.1"/>
    <property type="molecule type" value="Genomic_DNA"/>
</dbReference>
<evidence type="ECO:0000256" key="6">
    <source>
        <dbReference type="SAM" id="MobiDB-lite"/>
    </source>
</evidence>
<feature type="non-terminal residue" evidence="8">
    <location>
        <position position="1"/>
    </location>
</feature>